<dbReference type="Pfam" id="PF00717">
    <property type="entry name" value="Peptidase_S24"/>
    <property type="match status" value="1"/>
</dbReference>
<name>A0A7H1NQ78_9PROT</name>
<dbReference type="InterPro" id="IPR010982">
    <property type="entry name" value="Lambda_DNA-bd_dom_sf"/>
</dbReference>
<dbReference type="GO" id="GO:0004252">
    <property type="term" value="F:serine-type endopeptidase activity"/>
    <property type="evidence" value="ECO:0007669"/>
    <property type="project" value="InterPro"/>
</dbReference>
<proteinExistence type="predicted"/>
<evidence type="ECO:0000256" key="1">
    <source>
        <dbReference type="ARBA" id="ARBA00022670"/>
    </source>
</evidence>
<evidence type="ECO:0000256" key="5">
    <source>
        <dbReference type="ARBA" id="ARBA00023163"/>
    </source>
</evidence>
<dbReference type="CDD" id="cd06529">
    <property type="entry name" value="S24_LexA-like"/>
    <property type="match status" value="1"/>
</dbReference>
<dbReference type="AlphaFoldDB" id="A0A7H1NQ78"/>
<keyword evidence="2" id="KW-0378">Hydrolase</keyword>
<dbReference type="SUPFAM" id="SSF51306">
    <property type="entry name" value="LexA/Signal peptidase"/>
    <property type="match status" value="1"/>
</dbReference>
<feature type="domain" description="HTH cro/C1-type" evidence="6">
    <location>
        <begin position="22"/>
        <end position="62"/>
    </location>
</feature>
<dbReference type="KEGG" id="ebla:JGUZn3_06960"/>
<evidence type="ECO:0000256" key="2">
    <source>
        <dbReference type="ARBA" id="ARBA00022801"/>
    </source>
</evidence>
<dbReference type="Gene3D" id="1.10.260.40">
    <property type="entry name" value="lambda repressor-like DNA-binding domains"/>
    <property type="match status" value="1"/>
</dbReference>
<dbReference type="InterPro" id="IPR019756">
    <property type="entry name" value="Pept_S26A_signal_pept_1_Ser-AS"/>
</dbReference>
<sequence length="228" mass="24540">MTNTLANRLKKALQRGGGYSSVAKAAGISQTSLNNYLSGKGEMKVSIASKLAKACNISLEWLIDGVGNMEAGSSPSISSKEVISIPIYDVTISADHGVEPISQDVKDLVVLPKKLLLDYSSINWKHVIAVTVSGDSMFPTLHDGDTILVQTDIDELVSGAIYVVRVENELLVKRLRRLVNGNIQVISDNTLYPPEELNAKQLQAMIEGGGSPVQIIGKVIWRSGHMGN</sequence>
<dbReference type="InterPro" id="IPR001387">
    <property type="entry name" value="Cro/C1-type_HTH"/>
</dbReference>
<dbReference type="Pfam" id="PF01381">
    <property type="entry name" value="HTH_3"/>
    <property type="match status" value="1"/>
</dbReference>
<dbReference type="InterPro" id="IPR039418">
    <property type="entry name" value="LexA-like"/>
</dbReference>
<keyword evidence="8" id="KW-1185">Reference proteome</keyword>
<dbReference type="PANTHER" id="PTHR40661">
    <property type="match status" value="1"/>
</dbReference>
<dbReference type="SMART" id="SM00530">
    <property type="entry name" value="HTH_XRE"/>
    <property type="match status" value="1"/>
</dbReference>
<evidence type="ECO:0000259" key="6">
    <source>
        <dbReference type="PROSITE" id="PS50943"/>
    </source>
</evidence>
<evidence type="ECO:0000256" key="4">
    <source>
        <dbReference type="ARBA" id="ARBA00023125"/>
    </source>
</evidence>
<organism evidence="7 8">
    <name type="scientific">Entomobacter blattae</name>
    <dbReference type="NCBI Taxonomy" id="2762277"/>
    <lineage>
        <taxon>Bacteria</taxon>
        <taxon>Pseudomonadati</taxon>
        <taxon>Pseudomonadota</taxon>
        <taxon>Alphaproteobacteria</taxon>
        <taxon>Acetobacterales</taxon>
        <taxon>Acetobacteraceae</taxon>
        <taxon>Entomobacter</taxon>
    </lineage>
</organism>
<evidence type="ECO:0000256" key="3">
    <source>
        <dbReference type="ARBA" id="ARBA00023015"/>
    </source>
</evidence>
<accession>A0A7H1NQ78</accession>
<dbReference type="GO" id="GO:0006508">
    <property type="term" value="P:proteolysis"/>
    <property type="evidence" value="ECO:0007669"/>
    <property type="project" value="UniProtKB-KW"/>
</dbReference>
<reference evidence="7 8" key="1">
    <citation type="submission" date="2020-08" db="EMBL/GenBank/DDBJ databases">
        <title>Complete genome sequence of Entomobacter blattae G55GP.</title>
        <authorList>
            <person name="Poehlein A."/>
            <person name="Guzman J."/>
            <person name="Daniel R."/>
            <person name="Vilcinskas A."/>
        </authorList>
    </citation>
    <scope>NUCLEOTIDE SEQUENCE [LARGE SCALE GENOMIC DNA]</scope>
    <source>
        <strain evidence="7 8">G55GP</strain>
    </source>
</reference>
<keyword evidence="1" id="KW-0645">Protease</keyword>
<dbReference type="PROSITE" id="PS50943">
    <property type="entry name" value="HTH_CROC1"/>
    <property type="match status" value="1"/>
</dbReference>
<dbReference type="InterPro" id="IPR015927">
    <property type="entry name" value="Peptidase_S24_S26A/B/C"/>
</dbReference>
<evidence type="ECO:0000313" key="8">
    <source>
        <dbReference type="Proteomes" id="UP000516349"/>
    </source>
</evidence>
<evidence type="ECO:0000313" key="7">
    <source>
        <dbReference type="EMBL" id="QNT77938.1"/>
    </source>
</evidence>
<dbReference type="CDD" id="cd00093">
    <property type="entry name" value="HTH_XRE"/>
    <property type="match status" value="1"/>
</dbReference>
<dbReference type="SUPFAM" id="SSF47413">
    <property type="entry name" value="lambda repressor-like DNA-binding domains"/>
    <property type="match status" value="1"/>
</dbReference>
<dbReference type="PROSITE" id="PS00501">
    <property type="entry name" value="SPASE_I_1"/>
    <property type="match status" value="1"/>
</dbReference>
<dbReference type="GO" id="GO:0003677">
    <property type="term" value="F:DNA binding"/>
    <property type="evidence" value="ECO:0007669"/>
    <property type="project" value="UniProtKB-KW"/>
</dbReference>
<dbReference type="GO" id="GO:0016020">
    <property type="term" value="C:membrane"/>
    <property type="evidence" value="ECO:0007669"/>
    <property type="project" value="InterPro"/>
</dbReference>
<protein>
    <submittedName>
        <fullName evidence="7">HTH-type transcriptional regulator PrtR</fullName>
    </submittedName>
</protein>
<keyword evidence="4" id="KW-0238">DNA-binding</keyword>
<dbReference type="Proteomes" id="UP000516349">
    <property type="component" value="Chromosome"/>
</dbReference>
<keyword evidence="5" id="KW-0804">Transcription</keyword>
<dbReference type="PANTHER" id="PTHR40661:SF3">
    <property type="entry name" value="FELS-1 PROPHAGE TRANSCRIPTIONAL REGULATOR"/>
    <property type="match status" value="1"/>
</dbReference>
<dbReference type="InterPro" id="IPR036286">
    <property type="entry name" value="LexA/Signal_pep-like_sf"/>
</dbReference>
<dbReference type="RefSeq" id="WP_203414329.1">
    <property type="nucleotide sequence ID" value="NZ_CP060244.1"/>
</dbReference>
<keyword evidence="3" id="KW-0805">Transcription regulation</keyword>
<dbReference type="Gene3D" id="2.10.109.10">
    <property type="entry name" value="Umud Fragment, subunit A"/>
    <property type="match status" value="1"/>
</dbReference>
<gene>
    <name evidence="7" type="primary">prtR_2</name>
    <name evidence="7" type="ORF">JGUZn3_06960</name>
</gene>
<dbReference type="EMBL" id="CP060244">
    <property type="protein sequence ID" value="QNT77938.1"/>
    <property type="molecule type" value="Genomic_DNA"/>
</dbReference>